<sequence length="102" mass="11450">MCGVMIFNSGFGQQMVPPHKKVKRGYEDVILFGRVTSKTQIFVGSEGVRGNMAYTILGSWENYNHYFYIQSSKPEVEVLREDGTGRTVVLRASKRRAVGTEG</sequence>
<evidence type="ECO:0000313" key="2">
    <source>
        <dbReference type="Proteomes" id="UP001445076"/>
    </source>
</evidence>
<organism evidence="1 2">
    <name type="scientific">Cherax quadricarinatus</name>
    <name type="common">Australian red claw crayfish</name>
    <dbReference type="NCBI Taxonomy" id="27406"/>
    <lineage>
        <taxon>Eukaryota</taxon>
        <taxon>Metazoa</taxon>
        <taxon>Ecdysozoa</taxon>
        <taxon>Arthropoda</taxon>
        <taxon>Crustacea</taxon>
        <taxon>Multicrustacea</taxon>
        <taxon>Malacostraca</taxon>
        <taxon>Eumalacostraca</taxon>
        <taxon>Eucarida</taxon>
        <taxon>Decapoda</taxon>
        <taxon>Pleocyemata</taxon>
        <taxon>Astacidea</taxon>
        <taxon>Parastacoidea</taxon>
        <taxon>Parastacidae</taxon>
        <taxon>Cherax</taxon>
    </lineage>
</organism>
<keyword evidence="2" id="KW-1185">Reference proteome</keyword>
<dbReference type="EMBL" id="JARKIK010000018">
    <property type="protein sequence ID" value="KAK8746360.1"/>
    <property type="molecule type" value="Genomic_DNA"/>
</dbReference>
<dbReference type="AlphaFoldDB" id="A0AAW0XTR6"/>
<comment type="caution">
    <text evidence="1">The sequence shown here is derived from an EMBL/GenBank/DDBJ whole genome shotgun (WGS) entry which is preliminary data.</text>
</comment>
<evidence type="ECO:0000313" key="1">
    <source>
        <dbReference type="EMBL" id="KAK8746360.1"/>
    </source>
</evidence>
<name>A0AAW0XTR6_CHEQU</name>
<accession>A0AAW0XTR6</accession>
<protein>
    <submittedName>
        <fullName evidence="1">Uncharacterized protein</fullName>
    </submittedName>
</protein>
<reference evidence="1 2" key="1">
    <citation type="journal article" date="2024" name="BMC Genomics">
        <title>Genome assembly of redclaw crayfish (Cherax quadricarinatus) provides insights into its immune adaptation and hypoxia tolerance.</title>
        <authorList>
            <person name="Liu Z."/>
            <person name="Zheng J."/>
            <person name="Li H."/>
            <person name="Fang K."/>
            <person name="Wang S."/>
            <person name="He J."/>
            <person name="Zhou D."/>
            <person name="Weng S."/>
            <person name="Chi M."/>
            <person name="Gu Z."/>
            <person name="He J."/>
            <person name="Li F."/>
            <person name="Wang M."/>
        </authorList>
    </citation>
    <scope>NUCLEOTIDE SEQUENCE [LARGE SCALE GENOMIC DNA]</scope>
    <source>
        <strain evidence="1">ZL_2023a</strain>
    </source>
</reference>
<gene>
    <name evidence="1" type="ORF">OTU49_017375</name>
</gene>
<dbReference type="Proteomes" id="UP001445076">
    <property type="component" value="Unassembled WGS sequence"/>
</dbReference>
<proteinExistence type="predicted"/>